<reference evidence="3" key="1">
    <citation type="submission" date="2019-09" db="EMBL/GenBank/DDBJ databases">
        <title>Characterisation of the sponge microbiome using genome-centric metagenomics.</title>
        <authorList>
            <person name="Engelberts J.P."/>
            <person name="Robbins S.J."/>
            <person name="De Goeij J.M."/>
            <person name="Aranda M."/>
            <person name="Bell S.C."/>
            <person name="Webster N.S."/>
        </authorList>
    </citation>
    <scope>NUCLEOTIDE SEQUENCE</scope>
    <source>
        <strain evidence="3">SB0664_bin_43</strain>
    </source>
</reference>
<accession>A0A6B0Y0V5</accession>
<feature type="region of interest" description="Disordered" evidence="1">
    <location>
        <begin position="113"/>
        <end position="156"/>
    </location>
</feature>
<feature type="domain" description="Transposase zinc-ribbon" evidence="2">
    <location>
        <begin position="10"/>
        <end position="55"/>
    </location>
</feature>
<proteinExistence type="predicted"/>
<dbReference type="EMBL" id="VXRY01000387">
    <property type="protein sequence ID" value="MXY34348.1"/>
    <property type="molecule type" value="Genomic_DNA"/>
</dbReference>
<name>A0A6B0Y0V5_9RHOB</name>
<dbReference type="InterPro" id="IPR024442">
    <property type="entry name" value="Transposase_Zn_ribbon"/>
</dbReference>
<dbReference type="Pfam" id="PF12760">
    <property type="entry name" value="Zn_ribbon_IS1595"/>
    <property type="match status" value="1"/>
</dbReference>
<protein>
    <submittedName>
        <fullName evidence="3">Transposase</fullName>
    </submittedName>
</protein>
<dbReference type="AlphaFoldDB" id="A0A6B0Y0V5"/>
<comment type="caution">
    <text evidence="3">The sequence shown here is derived from an EMBL/GenBank/DDBJ whole genome shotgun (WGS) entry which is preliminary data.</text>
</comment>
<evidence type="ECO:0000259" key="2">
    <source>
        <dbReference type="Pfam" id="PF12760"/>
    </source>
</evidence>
<sequence length="171" mass="19371">MASRPKPYQDEETARLWLESVRWRRIRRCPECRSARTAPVPNERPTPYRCTACRKYFSVRTGSAMDGTSLPLRHWVLAMHLLRAGTTLADFTRTLGIGPKAARRLEGKIRAAWSHRQKPGEEASEEGQGGHALPDRLGATGARRPRGRPPKVLERINATPRKIAAALFRRR</sequence>
<evidence type="ECO:0000313" key="3">
    <source>
        <dbReference type="EMBL" id="MXY34348.1"/>
    </source>
</evidence>
<organism evidence="3">
    <name type="scientific">Boseongicola sp. SB0664_bin_43</name>
    <dbReference type="NCBI Taxonomy" id="2604844"/>
    <lineage>
        <taxon>Bacteria</taxon>
        <taxon>Pseudomonadati</taxon>
        <taxon>Pseudomonadota</taxon>
        <taxon>Alphaproteobacteria</taxon>
        <taxon>Rhodobacterales</taxon>
        <taxon>Paracoccaceae</taxon>
        <taxon>Boseongicola</taxon>
    </lineage>
</organism>
<gene>
    <name evidence="3" type="ORF">F4Y60_09720</name>
</gene>
<evidence type="ECO:0000256" key="1">
    <source>
        <dbReference type="SAM" id="MobiDB-lite"/>
    </source>
</evidence>